<feature type="transmembrane region" description="Helical" evidence="2">
    <location>
        <begin position="213"/>
        <end position="231"/>
    </location>
</feature>
<feature type="region of interest" description="Disordered" evidence="1">
    <location>
        <begin position="293"/>
        <end position="326"/>
    </location>
</feature>
<sequence length="534" mass="56962">MDVVPPGTRAAHSQERKPGFRAPALNATASTITLALIAAVVISSFLGRTRFEVIGYNVRLEQIAPVVLAGWMIVYPRLRTSFFSTLRHPVVVLFSIFLAWNVVSTLLFSPDYTWSASIIAWLAIDLLLLMSIMALRTGATLAFTLGASTVVPWALLGVAVFILANVTNGAFSFGVAFDWLYEIYVARVTAIEANIFASILMVWGIFSITRRRMSWWWILLQCVAIPLGLLASQTRTAVVSMVGGLLVFAVLALIMTEGGWRSKLTRVAPAMALVVSLVGSYGAVALIETAATPRTAQTPTAASETLSTRGDRGAPPYEPGSQERIEPQSAVTAVIAGATSSAAPTTVGSTASSTALGAADPDPTPTPPPAQYVPDPTDPNRQNKIGDLRFEGGTIGFRIAVAQVAAEDMAGVNLWFGNGTNTFGLRHDQPNTSTPTTGHIIMLPVQVLYDAGIVGLALLLGLFVAVFAWTPRDRKPIAAGVLASFLVSSTLTSFFWFAITWIMIAVLLRPADGDESRIVTVVRSVIASRKAGRS</sequence>
<feature type="region of interest" description="Disordered" evidence="1">
    <location>
        <begin position="342"/>
        <end position="385"/>
    </location>
</feature>
<dbReference type="InterPro" id="IPR051533">
    <property type="entry name" value="WaaL-like"/>
</dbReference>
<proteinExistence type="predicted"/>
<reference evidence="3" key="1">
    <citation type="journal article" date="2021" name="PeerJ">
        <title>Extensive microbial diversity within the chicken gut microbiome revealed by metagenomics and culture.</title>
        <authorList>
            <person name="Gilroy R."/>
            <person name="Ravi A."/>
            <person name="Getino M."/>
            <person name="Pursley I."/>
            <person name="Horton D.L."/>
            <person name="Alikhan N.F."/>
            <person name="Baker D."/>
            <person name="Gharbi K."/>
            <person name="Hall N."/>
            <person name="Watson M."/>
            <person name="Adriaenssens E.M."/>
            <person name="Foster-Nyarko E."/>
            <person name="Jarju S."/>
            <person name="Secka A."/>
            <person name="Antonio M."/>
            <person name="Oren A."/>
            <person name="Chaudhuri R.R."/>
            <person name="La Ragione R."/>
            <person name="Hildebrand F."/>
            <person name="Pallen M.J."/>
        </authorList>
    </citation>
    <scope>NUCLEOTIDE SEQUENCE</scope>
    <source>
        <strain evidence="3">ChiGjej1B1-98</strain>
    </source>
</reference>
<dbReference type="PANTHER" id="PTHR37422">
    <property type="entry name" value="TEICHURONIC ACID BIOSYNTHESIS PROTEIN TUAE"/>
    <property type="match status" value="1"/>
</dbReference>
<feature type="transmembrane region" description="Helical" evidence="2">
    <location>
        <begin position="481"/>
        <end position="508"/>
    </location>
</feature>
<evidence type="ECO:0000256" key="2">
    <source>
        <dbReference type="SAM" id="Phobius"/>
    </source>
</evidence>
<feature type="transmembrane region" description="Helical" evidence="2">
    <location>
        <begin position="237"/>
        <end position="255"/>
    </location>
</feature>
<evidence type="ECO:0000313" key="4">
    <source>
        <dbReference type="Proteomes" id="UP000824005"/>
    </source>
</evidence>
<keyword evidence="2" id="KW-1133">Transmembrane helix</keyword>
<name>A0A9D1YU36_9MICO</name>
<dbReference type="PANTHER" id="PTHR37422:SF13">
    <property type="entry name" value="LIPOPOLYSACCHARIDE BIOSYNTHESIS PROTEIN PA4999-RELATED"/>
    <property type="match status" value="1"/>
</dbReference>
<keyword evidence="2" id="KW-0812">Transmembrane</keyword>
<organism evidence="3 4">
    <name type="scientific">Candidatus Agrococcus pullicola</name>
    <dbReference type="NCBI Taxonomy" id="2838429"/>
    <lineage>
        <taxon>Bacteria</taxon>
        <taxon>Bacillati</taxon>
        <taxon>Actinomycetota</taxon>
        <taxon>Actinomycetes</taxon>
        <taxon>Micrococcales</taxon>
        <taxon>Microbacteriaceae</taxon>
        <taxon>Agrococcus</taxon>
    </lineage>
</organism>
<dbReference type="AlphaFoldDB" id="A0A9D1YU36"/>
<feature type="transmembrane region" description="Helical" evidence="2">
    <location>
        <begin position="267"/>
        <end position="287"/>
    </location>
</feature>
<protein>
    <submittedName>
        <fullName evidence="3">Uncharacterized protein</fullName>
    </submittedName>
</protein>
<dbReference type="EMBL" id="DXDC01000156">
    <property type="protein sequence ID" value="HIY65693.1"/>
    <property type="molecule type" value="Genomic_DNA"/>
</dbReference>
<keyword evidence="2" id="KW-0472">Membrane</keyword>
<feature type="compositionally biased region" description="Low complexity" evidence="1">
    <location>
        <begin position="342"/>
        <end position="361"/>
    </location>
</feature>
<evidence type="ECO:0000313" key="3">
    <source>
        <dbReference type="EMBL" id="HIY65693.1"/>
    </source>
</evidence>
<feature type="transmembrane region" description="Helical" evidence="2">
    <location>
        <begin position="447"/>
        <end position="469"/>
    </location>
</feature>
<accession>A0A9D1YU36</accession>
<feature type="transmembrane region" description="Helical" evidence="2">
    <location>
        <begin position="24"/>
        <end position="46"/>
    </location>
</feature>
<feature type="transmembrane region" description="Helical" evidence="2">
    <location>
        <begin position="142"/>
        <end position="164"/>
    </location>
</feature>
<feature type="transmembrane region" description="Helical" evidence="2">
    <location>
        <begin position="114"/>
        <end position="135"/>
    </location>
</feature>
<feature type="transmembrane region" description="Helical" evidence="2">
    <location>
        <begin position="90"/>
        <end position="108"/>
    </location>
</feature>
<evidence type="ECO:0000256" key="1">
    <source>
        <dbReference type="SAM" id="MobiDB-lite"/>
    </source>
</evidence>
<dbReference type="Proteomes" id="UP000824005">
    <property type="component" value="Unassembled WGS sequence"/>
</dbReference>
<gene>
    <name evidence="3" type="ORF">H9830_05385</name>
</gene>
<comment type="caution">
    <text evidence="3">The sequence shown here is derived from an EMBL/GenBank/DDBJ whole genome shotgun (WGS) entry which is preliminary data.</text>
</comment>
<reference evidence="3" key="2">
    <citation type="submission" date="2021-04" db="EMBL/GenBank/DDBJ databases">
        <authorList>
            <person name="Gilroy R."/>
        </authorList>
    </citation>
    <scope>NUCLEOTIDE SEQUENCE</scope>
    <source>
        <strain evidence="3">ChiGjej1B1-98</strain>
    </source>
</reference>
<feature type="transmembrane region" description="Helical" evidence="2">
    <location>
        <begin position="184"/>
        <end position="206"/>
    </location>
</feature>
<feature type="compositionally biased region" description="Pro residues" evidence="1">
    <location>
        <begin position="362"/>
        <end position="371"/>
    </location>
</feature>
<feature type="compositionally biased region" description="Low complexity" evidence="1">
    <location>
        <begin position="293"/>
        <end position="302"/>
    </location>
</feature>